<accession>B3PFT0</accession>
<feature type="transmembrane region" description="Helical" evidence="2">
    <location>
        <begin position="39"/>
        <end position="59"/>
    </location>
</feature>
<sequence>MLADKPAQDSTEAQKSPAHIPEQQGTPTNQTAKPHKENFLANLLLNIVIPTLILTKFSTDEYLGVTWGVVVALAFPVCYGLYDFYRSRKLNFFSVLGFVSVLLTGGISLLHLDPKYIAIKEAAIPGLLGIVTLISMKTRYPLVRTFIYNDKILKIHKVNAALDHYQTRSQFERTLNTASLLIAGSFFLSSVLNYVLAKIIMVSPPGTAEFNAELGKMTALSYPVIALPMMLIMIGTLFYLFRSIRLLTHLTLEDVINDGREDNN</sequence>
<feature type="transmembrane region" description="Helical" evidence="2">
    <location>
        <begin position="220"/>
        <end position="241"/>
    </location>
</feature>
<feature type="transmembrane region" description="Helical" evidence="2">
    <location>
        <begin position="92"/>
        <end position="110"/>
    </location>
</feature>
<gene>
    <name evidence="3" type="ordered locus">CJA_1795</name>
</gene>
<protein>
    <submittedName>
        <fullName evidence="3">Putative membrane protein</fullName>
    </submittedName>
</protein>
<dbReference type="Proteomes" id="UP000001036">
    <property type="component" value="Chromosome"/>
</dbReference>
<keyword evidence="2" id="KW-0812">Transmembrane</keyword>
<reference evidence="3 4" key="1">
    <citation type="journal article" date="2008" name="J. Bacteriol.">
        <title>Insights into plant cell wall degradation from the genome sequence of the soil bacterium Cellvibrio japonicus.</title>
        <authorList>
            <person name="Deboy R.T."/>
            <person name="Mongodin E.F."/>
            <person name="Fouts D.E."/>
            <person name="Tailford L.E."/>
            <person name="Khouri H."/>
            <person name="Emerson J.B."/>
            <person name="Mohamoud Y."/>
            <person name="Watkins K."/>
            <person name="Henrissat B."/>
            <person name="Gilbert H.J."/>
            <person name="Nelson K.E."/>
        </authorList>
    </citation>
    <scope>NUCLEOTIDE SEQUENCE [LARGE SCALE GENOMIC DNA]</scope>
    <source>
        <strain evidence="3 4">Ueda107</strain>
    </source>
</reference>
<dbReference type="AlphaFoldDB" id="B3PFT0"/>
<feature type="transmembrane region" description="Helical" evidence="2">
    <location>
        <begin position="116"/>
        <end position="136"/>
    </location>
</feature>
<dbReference type="RefSeq" id="WP_012487413.1">
    <property type="nucleotide sequence ID" value="NC_010995.1"/>
</dbReference>
<dbReference type="KEGG" id="cja:CJA_1795"/>
<dbReference type="NCBIfam" id="NF041646">
    <property type="entry name" value="VC0807_fam"/>
    <property type="match status" value="1"/>
</dbReference>
<evidence type="ECO:0000256" key="1">
    <source>
        <dbReference type="SAM" id="MobiDB-lite"/>
    </source>
</evidence>
<dbReference type="EMBL" id="CP000934">
    <property type="protein sequence ID" value="ACE85457.1"/>
    <property type="molecule type" value="Genomic_DNA"/>
</dbReference>
<keyword evidence="4" id="KW-1185">Reference proteome</keyword>
<evidence type="ECO:0000313" key="4">
    <source>
        <dbReference type="Proteomes" id="UP000001036"/>
    </source>
</evidence>
<organism evidence="3 4">
    <name type="scientific">Cellvibrio japonicus (strain Ueda107)</name>
    <name type="common">Pseudomonas fluorescens subsp. cellulosa</name>
    <dbReference type="NCBI Taxonomy" id="498211"/>
    <lineage>
        <taxon>Bacteria</taxon>
        <taxon>Pseudomonadati</taxon>
        <taxon>Pseudomonadota</taxon>
        <taxon>Gammaproteobacteria</taxon>
        <taxon>Cellvibrionales</taxon>
        <taxon>Cellvibrionaceae</taxon>
        <taxon>Cellvibrio</taxon>
    </lineage>
</organism>
<dbReference type="HOGENOM" id="CLU_090906_0_0_6"/>
<dbReference type="InterPro" id="IPR016870">
    <property type="entry name" value="UCP028137"/>
</dbReference>
<dbReference type="STRING" id="498211.CJA_1795"/>
<feature type="region of interest" description="Disordered" evidence="1">
    <location>
        <begin position="1"/>
        <end position="32"/>
    </location>
</feature>
<dbReference type="eggNOG" id="ENOG502ZANK">
    <property type="taxonomic scope" value="Bacteria"/>
</dbReference>
<evidence type="ECO:0000256" key="2">
    <source>
        <dbReference type="SAM" id="Phobius"/>
    </source>
</evidence>
<keyword evidence="2" id="KW-1133">Transmembrane helix</keyword>
<feature type="transmembrane region" description="Helical" evidence="2">
    <location>
        <begin position="65"/>
        <end position="85"/>
    </location>
</feature>
<feature type="compositionally biased region" description="Polar residues" evidence="1">
    <location>
        <begin position="23"/>
        <end position="32"/>
    </location>
</feature>
<dbReference type="PIRSF" id="PIRSF028137">
    <property type="entry name" value="UCP028137"/>
    <property type="match status" value="1"/>
</dbReference>
<feature type="transmembrane region" description="Helical" evidence="2">
    <location>
        <begin position="178"/>
        <end position="200"/>
    </location>
</feature>
<name>B3PFT0_CELJU</name>
<keyword evidence="2" id="KW-0472">Membrane</keyword>
<proteinExistence type="predicted"/>
<evidence type="ECO:0000313" key="3">
    <source>
        <dbReference type="EMBL" id="ACE85457.1"/>
    </source>
</evidence>